<accession>A0AAV1TVD4</accession>
<proteinExistence type="predicted"/>
<gene>
    <name evidence="1" type="ORF">PM001_LOCUS10124</name>
</gene>
<sequence>MDYRSFATWIQSMYKLYRDYTHDELSSIHVIV</sequence>
<protein>
    <submittedName>
        <fullName evidence="1">Uncharacterized protein</fullName>
    </submittedName>
</protein>
<comment type="caution">
    <text evidence="1">The sequence shown here is derived from an EMBL/GenBank/DDBJ whole genome shotgun (WGS) entry which is preliminary data.</text>
</comment>
<reference evidence="1" key="1">
    <citation type="submission" date="2024-01" db="EMBL/GenBank/DDBJ databases">
        <authorList>
            <person name="Webb A."/>
        </authorList>
    </citation>
    <scope>NUCLEOTIDE SEQUENCE</scope>
    <source>
        <strain evidence="1">Pm1</strain>
    </source>
</reference>
<organism evidence="1 2">
    <name type="scientific">Peronospora matthiolae</name>
    <dbReference type="NCBI Taxonomy" id="2874970"/>
    <lineage>
        <taxon>Eukaryota</taxon>
        <taxon>Sar</taxon>
        <taxon>Stramenopiles</taxon>
        <taxon>Oomycota</taxon>
        <taxon>Peronosporomycetes</taxon>
        <taxon>Peronosporales</taxon>
        <taxon>Peronosporaceae</taxon>
        <taxon>Peronospora</taxon>
    </lineage>
</organism>
<evidence type="ECO:0000313" key="1">
    <source>
        <dbReference type="EMBL" id="CAK7924974.1"/>
    </source>
</evidence>
<name>A0AAV1TVD4_9STRA</name>
<dbReference type="Proteomes" id="UP001162060">
    <property type="component" value="Unassembled WGS sequence"/>
</dbReference>
<dbReference type="EMBL" id="CAKLBY020000083">
    <property type="protein sequence ID" value="CAK7924974.1"/>
    <property type="molecule type" value="Genomic_DNA"/>
</dbReference>
<evidence type="ECO:0000313" key="2">
    <source>
        <dbReference type="Proteomes" id="UP001162060"/>
    </source>
</evidence>
<dbReference type="AlphaFoldDB" id="A0AAV1TVD4"/>